<dbReference type="EMBL" id="CM046388">
    <property type="protein sequence ID" value="KAI8574531.1"/>
    <property type="molecule type" value="Genomic_DNA"/>
</dbReference>
<gene>
    <name evidence="1" type="ORF">RHMOL_Rhmol01G0362100</name>
</gene>
<reference evidence="1" key="1">
    <citation type="submission" date="2022-02" db="EMBL/GenBank/DDBJ databases">
        <title>Plant Genome Project.</title>
        <authorList>
            <person name="Zhang R.-G."/>
        </authorList>
    </citation>
    <scope>NUCLEOTIDE SEQUENCE</scope>
    <source>
        <strain evidence="1">AT1</strain>
    </source>
</reference>
<dbReference type="Proteomes" id="UP001062846">
    <property type="component" value="Chromosome 1"/>
</dbReference>
<evidence type="ECO:0000313" key="2">
    <source>
        <dbReference type="Proteomes" id="UP001062846"/>
    </source>
</evidence>
<comment type="caution">
    <text evidence="1">The sequence shown here is derived from an EMBL/GenBank/DDBJ whole genome shotgun (WGS) entry which is preliminary data.</text>
</comment>
<evidence type="ECO:0000313" key="1">
    <source>
        <dbReference type="EMBL" id="KAI8574531.1"/>
    </source>
</evidence>
<name>A0ACC0QAT7_RHOML</name>
<sequence length="335" mass="34725">MHRMADREIRLQMYHGGHFEWEPHVSYKCGQVSFVPIDPEMLSYFELRDIYNELVGVQDKSNVDLYYRLPGFTLAEGLTKINDDNDVTKMRETYQGLTVMVIYGQKITEPLSALETELDINLSDIEIIFENGEGENGEGENGEVVQIGDGDEGLENRDEGLENGDEGLENDSEAEDSDYRSGHATVGASSSQPTPRQAAPVPSSGQRPLTQPPKLPTHGGKGKGVAGSASGSGQGMAVGVAGCGRGQGRGAVVGSGRGVGVAGTGRGVGVAGTGRGQGRGAGAGTGRGVGLAGTGRGQGGGVGVAGGGRGRGRGATASLSQVLENIRARKRGQVE</sequence>
<protein>
    <submittedName>
        <fullName evidence="1">Uncharacterized protein</fullName>
    </submittedName>
</protein>
<organism evidence="1 2">
    <name type="scientific">Rhododendron molle</name>
    <name type="common">Chinese azalea</name>
    <name type="synonym">Azalea mollis</name>
    <dbReference type="NCBI Taxonomy" id="49168"/>
    <lineage>
        <taxon>Eukaryota</taxon>
        <taxon>Viridiplantae</taxon>
        <taxon>Streptophyta</taxon>
        <taxon>Embryophyta</taxon>
        <taxon>Tracheophyta</taxon>
        <taxon>Spermatophyta</taxon>
        <taxon>Magnoliopsida</taxon>
        <taxon>eudicotyledons</taxon>
        <taxon>Gunneridae</taxon>
        <taxon>Pentapetalae</taxon>
        <taxon>asterids</taxon>
        <taxon>Ericales</taxon>
        <taxon>Ericaceae</taxon>
        <taxon>Ericoideae</taxon>
        <taxon>Rhodoreae</taxon>
        <taxon>Rhododendron</taxon>
    </lineage>
</organism>
<accession>A0ACC0QAT7</accession>
<keyword evidence="2" id="KW-1185">Reference proteome</keyword>
<proteinExistence type="predicted"/>